<dbReference type="GeneID" id="54981415"/>
<dbReference type="GO" id="GO:0004386">
    <property type="term" value="F:helicase activity"/>
    <property type="evidence" value="ECO:0007669"/>
    <property type="project" value="UniProtKB-KW"/>
</dbReference>
<dbReference type="KEGG" id="vg:54981415"/>
<reference evidence="2 3" key="1">
    <citation type="submission" date="2017-06" db="EMBL/GenBank/DDBJ databases">
        <authorList>
            <person name="Kim H.J."/>
            <person name="Triplett B.A."/>
        </authorList>
    </citation>
    <scope>NUCLEOTIDE SEQUENCE [LARGE SCALE GENOMIC DNA]</scope>
</reference>
<evidence type="ECO:0000313" key="3">
    <source>
        <dbReference type="Proteomes" id="UP000221247"/>
    </source>
</evidence>
<dbReference type="SUPFAM" id="SSF52540">
    <property type="entry name" value="P-loop containing nucleoside triphosphate hydrolases"/>
    <property type="match status" value="1"/>
</dbReference>
<keyword evidence="2" id="KW-0378">Hydrolase</keyword>
<dbReference type="SMART" id="SM00487">
    <property type="entry name" value="DEXDc"/>
    <property type="match status" value="1"/>
</dbReference>
<keyword evidence="2" id="KW-0067">ATP-binding</keyword>
<dbReference type="EMBL" id="MF351863">
    <property type="protein sequence ID" value="ASR76130.1"/>
    <property type="molecule type" value="Genomic_DNA"/>
</dbReference>
<protein>
    <submittedName>
        <fullName evidence="2">Helicase</fullName>
    </submittedName>
</protein>
<evidence type="ECO:0000259" key="1">
    <source>
        <dbReference type="PROSITE" id="PS51192"/>
    </source>
</evidence>
<feature type="domain" description="Helicase ATP-binding" evidence="1">
    <location>
        <begin position="11"/>
        <end position="199"/>
    </location>
</feature>
<gene>
    <name evidence="2" type="primary">85</name>
    <name evidence="2" type="ORF">PBI_BELLAMY_85</name>
</gene>
<sequence>MQLRPHQQVMLDAMESNRKGYLTCGTGGGKTLTFITDSRRFLTPGNVIVVVAPQLLLSEQLFSEFDFHLSDIDFVYRQVSSESKTWQRDRANLKFRMKVQPDSPNTGIDEIKRTYEVAQKANLPLILFTTYQSLERVNGANLPITAVYFDEAHNACSVDSFNAVESISATAKHAYFFTATPRRSESETGKGFDNTNVYGEHIANIKFSELLESGAVVKPYLHLQTSNAQQKNLDEISLDVDTLMETVNYYENTHFTTGAHKILVACRGTTNIQGMRLAMLKWANDKGYDLLSVDSVNGGYMNGTQICAPNAKGKFLDKLDELGKDLTRKMIVLHYDMLGEGIDVKAFTGTVFLRNICSNIKAVQAMGRVIRSSPGKKYGIVTIIQHDDDTDDAWYAISSIVNQLITQGVPVEEILTEVSGRGKEEETIEDLQEDIRKRIADYDIKWWHDIMIQELVSSGDPLDIL</sequence>
<dbReference type="Gene3D" id="3.40.50.300">
    <property type="entry name" value="P-loop containing nucleotide triphosphate hydrolases"/>
    <property type="match status" value="2"/>
</dbReference>
<dbReference type="PROSITE" id="PS51192">
    <property type="entry name" value="HELICASE_ATP_BIND_1"/>
    <property type="match status" value="1"/>
</dbReference>
<dbReference type="GO" id="GO:0005524">
    <property type="term" value="F:ATP binding"/>
    <property type="evidence" value="ECO:0007669"/>
    <property type="project" value="InterPro"/>
</dbReference>
<dbReference type="Proteomes" id="UP000221247">
    <property type="component" value="Segment"/>
</dbReference>
<dbReference type="Pfam" id="PF04851">
    <property type="entry name" value="ResIII"/>
    <property type="match status" value="1"/>
</dbReference>
<dbReference type="PANTHER" id="PTHR47396:SF1">
    <property type="entry name" value="ATP-DEPENDENT HELICASE IRC3-RELATED"/>
    <property type="match status" value="1"/>
</dbReference>
<dbReference type="InterPro" id="IPR027417">
    <property type="entry name" value="P-loop_NTPase"/>
</dbReference>
<dbReference type="PANTHER" id="PTHR47396">
    <property type="entry name" value="TYPE I RESTRICTION ENZYME ECOKI R PROTEIN"/>
    <property type="match status" value="1"/>
</dbReference>
<dbReference type="GO" id="GO:0003677">
    <property type="term" value="F:DNA binding"/>
    <property type="evidence" value="ECO:0007669"/>
    <property type="project" value="InterPro"/>
</dbReference>
<accession>A0A222YVN2</accession>
<proteinExistence type="predicted"/>
<keyword evidence="2" id="KW-0547">Nucleotide-binding</keyword>
<dbReference type="InterPro" id="IPR050742">
    <property type="entry name" value="Helicase_Restrict-Modif_Enz"/>
</dbReference>
<dbReference type="RefSeq" id="YP_009791242.1">
    <property type="nucleotide sequence ID" value="NC_047838.1"/>
</dbReference>
<keyword evidence="2" id="KW-0347">Helicase</keyword>
<evidence type="ECO:0000313" key="2">
    <source>
        <dbReference type="EMBL" id="ASR76130.1"/>
    </source>
</evidence>
<dbReference type="InterPro" id="IPR006935">
    <property type="entry name" value="Helicase/UvrB_N"/>
</dbReference>
<dbReference type="GO" id="GO:0016787">
    <property type="term" value="F:hydrolase activity"/>
    <property type="evidence" value="ECO:0007669"/>
    <property type="project" value="InterPro"/>
</dbReference>
<organism evidence="2 3">
    <name type="scientific">Synechococcus phage Bellamy</name>
    <dbReference type="NCBI Taxonomy" id="2023996"/>
    <lineage>
        <taxon>Viruses</taxon>
        <taxon>Duplodnaviria</taxon>
        <taxon>Heunggongvirae</taxon>
        <taxon>Uroviricota</taxon>
        <taxon>Caudoviricetes</taxon>
        <taxon>Pantevenvirales</taxon>
        <taxon>Kyanoviridae</taxon>
        <taxon>Bellamyvirus</taxon>
        <taxon>Bellamyvirus bellamy</taxon>
    </lineage>
</organism>
<dbReference type="InterPro" id="IPR014001">
    <property type="entry name" value="Helicase_ATP-bd"/>
</dbReference>
<keyword evidence="3" id="KW-1185">Reference proteome</keyword>
<name>A0A222YVN2_9CAUD</name>